<dbReference type="GO" id="GO:0005524">
    <property type="term" value="F:ATP binding"/>
    <property type="evidence" value="ECO:0007669"/>
    <property type="project" value="InterPro"/>
</dbReference>
<dbReference type="GO" id="GO:0016020">
    <property type="term" value="C:membrane"/>
    <property type="evidence" value="ECO:0007669"/>
    <property type="project" value="UniProtKB-SubCell"/>
</dbReference>
<reference evidence="10" key="1">
    <citation type="submission" date="2014-11" db="EMBL/GenBank/DDBJ databases">
        <authorList>
            <person name="Otto D Thomas"/>
            <person name="Naeem Raeece"/>
        </authorList>
    </citation>
    <scope>NUCLEOTIDE SEQUENCE</scope>
</reference>
<evidence type="ECO:0000256" key="5">
    <source>
        <dbReference type="ARBA" id="ARBA00023136"/>
    </source>
</evidence>
<evidence type="ECO:0000313" key="10">
    <source>
        <dbReference type="EMBL" id="CEM55554.1"/>
    </source>
</evidence>
<evidence type="ECO:0000256" key="6">
    <source>
        <dbReference type="SAM" id="MobiDB-lite"/>
    </source>
</evidence>
<feature type="compositionally biased region" description="Basic and acidic residues" evidence="6">
    <location>
        <begin position="892"/>
        <end position="911"/>
    </location>
</feature>
<feature type="compositionally biased region" description="Basic and acidic residues" evidence="6">
    <location>
        <begin position="789"/>
        <end position="810"/>
    </location>
</feature>
<evidence type="ECO:0000256" key="4">
    <source>
        <dbReference type="ARBA" id="ARBA00022989"/>
    </source>
</evidence>
<feature type="compositionally biased region" description="Basic and acidic residues" evidence="6">
    <location>
        <begin position="358"/>
        <end position="369"/>
    </location>
</feature>
<dbReference type="EMBL" id="CDMZ01005887">
    <property type="protein sequence ID" value="CEM55554.1"/>
    <property type="molecule type" value="Genomic_DNA"/>
</dbReference>
<dbReference type="Pfam" id="PF00005">
    <property type="entry name" value="ABC_tran"/>
    <property type="match status" value="1"/>
</dbReference>
<evidence type="ECO:0000256" key="7">
    <source>
        <dbReference type="SAM" id="Phobius"/>
    </source>
</evidence>
<dbReference type="SUPFAM" id="SSF52540">
    <property type="entry name" value="P-loop containing nucleoside triphosphate hydrolases"/>
    <property type="match status" value="1"/>
</dbReference>
<evidence type="ECO:0000256" key="3">
    <source>
        <dbReference type="ARBA" id="ARBA00022692"/>
    </source>
</evidence>
<evidence type="ECO:0000256" key="2">
    <source>
        <dbReference type="ARBA" id="ARBA00022448"/>
    </source>
</evidence>
<dbReference type="Pfam" id="PF01061">
    <property type="entry name" value="ABC2_membrane"/>
    <property type="match status" value="1"/>
</dbReference>
<feature type="transmembrane region" description="Helical" evidence="7">
    <location>
        <begin position="502"/>
        <end position="525"/>
    </location>
</feature>
<feature type="compositionally biased region" description="Basic and acidic residues" evidence="6">
    <location>
        <begin position="988"/>
        <end position="1001"/>
    </location>
</feature>
<dbReference type="PANTHER" id="PTHR48041">
    <property type="entry name" value="ABC TRANSPORTER G FAMILY MEMBER 28"/>
    <property type="match status" value="1"/>
</dbReference>
<feature type="transmembrane region" description="Helical" evidence="7">
    <location>
        <begin position="618"/>
        <end position="636"/>
    </location>
</feature>
<feature type="region of interest" description="Disordered" evidence="6">
    <location>
        <begin position="209"/>
        <end position="405"/>
    </location>
</feature>
<dbReference type="GO" id="GO:0016887">
    <property type="term" value="F:ATP hydrolysis activity"/>
    <property type="evidence" value="ECO:0007669"/>
    <property type="project" value="InterPro"/>
</dbReference>
<dbReference type="PANTHER" id="PTHR48041:SF139">
    <property type="entry name" value="PROTEIN SCARLET"/>
    <property type="match status" value="1"/>
</dbReference>
<dbReference type="InterPro" id="IPR027417">
    <property type="entry name" value="P-loop_NTPase"/>
</dbReference>
<evidence type="ECO:0008006" key="11">
    <source>
        <dbReference type="Google" id="ProtNLM"/>
    </source>
</evidence>
<feature type="domain" description="ABC-2 type transporter transmembrane" evidence="9">
    <location>
        <begin position="485"/>
        <end position="650"/>
    </location>
</feature>
<feature type="region of interest" description="Disordered" evidence="6">
    <location>
        <begin position="932"/>
        <end position="1001"/>
    </location>
</feature>
<keyword evidence="3 7" id="KW-0812">Transmembrane</keyword>
<feature type="compositionally biased region" description="Basic and acidic residues" evidence="6">
    <location>
        <begin position="314"/>
        <end position="341"/>
    </location>
</feature>
<name>A0A0G4IE84_9ALVE</name>
<feature type="region of interest" description="Disordered" evidence="6">
    <location>
        <begin position="762"/>
        <end position="911"/>
    </location>
</feature>
<dbReference type="PhylomeDB" id="A0A0G4IE84"/>
<dbReference type="GO" id="GO:0140359">
    <property type="term" value="F:ABC-type transporter activity"/>
    <property type="evidence" value="ECO:0007669"/>
    <property type="project" value="InterPro"/>
</dbReference>
<organism evidence="10">
    <name type="scientific">Chromera velia CCMP2878</name>
    <dbReference type="NCBI Taxonomy" id="1169474"/>
    <lineage>
        <taxon>Eukaryota</taxon>
        <taxon>Sar</taxon>
        <taxon>Alveolata</taxon>
        <taxon>Colpodellida</taxon>
        <taxon>Chromeraceae</taxon>
        <taxon>Chromera</taxon>
    </lineage>
</organism>
<feature type="compositionally biased region" description="Basic and acidic residues" evidence="6">
    <location>
        <begin position="770"/>
        <end position="782"/>
    </location>
</feature>
<gene>
    <name evidence="10" type="ORF">Cvel_2401</name>
</gene>
<protein>
    <recommendedName>
        <fullName evidence="11">ABC transporter domain-containing protein</fullName>
    </recommendedName>
</protein>
<dbReference type="InterPro" id="IPR003439">
    <property type="entry name" value="ABC_transporter-like_ATP-bd"/>
</dbReference>
<accession>A0A0G4IE84</accession>
<keyword evidence="4 7" id="KW-1133">Transmembrane helix</keyword>
<evidence type="ECO:0000256" key="1">
    <source>
        <dbReference type="ARBA" id="ARBA00004141"/>
    </source>
</evidence>
<dbReference type="InterPro" id="IPR050352">
    <property type="entry name" value="ABCG_transporters"/>
</dbReference>
<feature type="compositionally biased region" description="Basic and acidic residues" evidence="6">
    <location>
        <begin position="209"/>
        <end position="225"/>
    </location>
</feature>
<dbReference type="VEuPathDB" id="CryptoDB:Cvel_2401"/>
<sequence>MRRKSLAGGALNVLRFEDCRFSVSTGRRKARKEILKGVSGVVYGGEVLAILGPSGAGKSTLLGMLTADSQMREKGGAFGSIFLNGKPLGARQFRQSCAYMTQEDQLPGFLTCREALLYTIELCSDASQHLNAQKTDFLIELLGKTAYRGDAPGLVTYLEAIGEPLPANSNPADFILDLVNKDFTSASTVDRVLEQWRFYETSVFDQLGTKKEQVEKEPQEGESPKSPHTPHTPATVRWGEGAVTPHAPNRVAHPSSSVMPAGARRYPRPSIVSMISQQDASTQRRSLLINSSQSASRVRIQLEGEEVVEPADQMEQKEKEKEKDPVGDSEKGSSTEKKRDGGASLPGLGVQSPPPAADSREKEKERETVRSSVSSVPPFEKTPGASPFVHTSRERDTPVKTSSYRPGAQMGLRLSLPCVGESDGGEEIQRALGVSTQRGSESKRGGKGKERGVIAAPLEEGFTLKDHPGVHVLKMVPKHPPFLKQTWIHLRRQALLSVRNPIFYFGRALACLFSGVFFSLVYINARERLQTQIISRTFFYGGICGVAPMFAVVTVYVTSEEIAYVSREVRNGMYKVTSYLLANFLLQVPYMFLLGISSIGASCYGVMDFNSSKLGRVLAVYTLSLWVFEVIAQACGMASGQMLMNMCLFLLACWVIPPFCQEETRDSLFLQAKVDPDSPRGFSCDADVPELECFGRTGTQVEREGGRIYGRVLGSLSLTFPTLSTDDTYMRDCLNLLAIGLFFKAVHVGLVVRKTTMNSKPLQPLAEQIESGHKRNKKGTERAEEEPTDKEKRKEQGRGLHSIAGDKESGGEAESQGTIHGRPGGWTALESRPIPSTALATAAAAAEPQEEGGATGRSGVFLAEAPNRPLGWAETDGLEGGGSAGELDEEEEKMKKSAVEEDKSWGGDRRGSAGFVRFLGARLGGLKKVLDVEEVESERESEREGLRGYRDNWGGKEKEVPAVHEADGDPRGKQEGELPSAGGSTPVDTRRTGEGGGEEKDRVVVFSAAEFFADFV</sequence>
<keyword evidence="5 7" id="KW-0472">Membrane</keyword>
<proteinExistence type="predicted"/>
<dbReference type="AlphaFoldDB" id="A0A0G4IE84"/>
<dbReference type="Gene3D" id="3.40.50.300">
    <property type="entry name" value="P-loop containing nucleotide triphosphate hydrolases"/>
    <property type="match status" value="1"/>
</dbReference>
<feature type="transmembrane region" description="Helical" evidence="7">
    <location>
        <begin position="579"/>
        <end position="606"/>
    </location>
</feature>
<feature type="compositionally biased region" description="Low complexity" evidence="6">
    <location>
        <begin position="837"/>
        <end position="847"/>
    </location>
</feature>
<feature type="domain" description="ABC transporter" evidence="8">
    <location>
        <begin position="35"/>
        <end position="130"/>
    </location>
</feature>
<feature type="compositionally biased region" description="Polar residues" evidence="6">
    <location>
        <begin position="273"/>
        <end position="296"/>
    </location>
</feature>
<keyword evidence="2" id="KW-0813">Transport</keyword>
<evidence type="ECO:0000259" key="9">
    <source>
        <dbReference type="Pfam" id="PF01061"/>
    </source>
</evidence>
<feature type="compositionally biased region" description="Basic and acidic residues" evidence="6">
    <location>
        <begin position="938"/>
        <end position="976"/>
    </location>
</feature>
<dbReference type="InterPro" id="IPR013525">
    <property type="entry name" value="ABC2_TM"/>
</dbReference>
<comment type="subcellular location">
    <subcellularLocation>
        <location evidence="1">Membrane</location>
        <topology evidence="1">Multi-pass membrane protein</topology>
    </subcellularLocation>
</comment>
<evidence type="ECO:0000259" key="8">
    <source>
        <dbReference type="Pfam" id="PF00005"/>
    </source>
</evidence>
<feature type="transmembrane region" description="Helical" evidence="7">
    <location>
        <begin position="537"/>
        <end position="559"/>
    </location>
</feature>